<evidence type="ECO:0000313" key="2">
    <source>
        <dbReference type="Proteomes" id="UP001597119"/>
    </source>
</evidence>
<dbReference type="AlphaFoldDB" id="A0ABD6CGD5"/>
<comment type="caution">
    <text evidence="1">The sequence shown here is derived from an EMBL/GenBank/DDBJ whole genome shotgun (WGS) entry which is preliminary data.</text>
</comment>
<name>A0ABD6CGD5_9EURY</name>
<sequence length="207" mass="23610">MTDSSEERDAPRYKVGKVIERYSLDGMGSELEARWLGDGRDSHSLRELATYFNEEVVRSAIADTDRREVSGDVENLYQVLTDDDVSRAEQTRVRKELERDGIDVEQLEQDFVTHQAVHTYLTKGREVAKETEPEDRLDNARQTINRLRSRLIAVSETTLDSLRQAGAITLGSYDIFVEISVHCTDCGTHKNFFEVLTDRGCECSDQE</sequence>
<accession>A0ABD6CGD5</accession>
<evidence type="ECO:0000313" key="1">
    <source>
        <dbReference type="EMBL" id="MFD1588282.1"/>
    </source>
</evidence>
<dbReference type="Pfam" id="PF21811">
    <property type="entry name" value="RdfA"/>
    <property type="match status" value="1"/>
</dbReference>
<dbReference type="InterPro" id="IPR048925">
    <property type="entry name" value="RdfA"/>
</dbReference>
<reference evidence="1 2" key="1">
    <citation type="journal article" date="2019" name="Int. J. Syst. Evol. Microbiol.">
        <title>The Global Catalogue of Microorganisms (GCM) 10K type strain sequencing project: providing services to taxonomists for standard genome sequencing and annotation.</title>
        <authorList>
            <consortium name="The Broad Institute Genomics Platform"/>
            <consortium name="The Broad Institute Genome Sequencing Center for Infectious Disease"/>
            <person name="Wu L."/>
            <person name="Ma J."/>
        </authorList>
    </citation>
    <scope>NUCLEOTIDE SEQUENCE [LARGE SCALE GENOMIC DNA]</scope>
    <source>
        <strain evidence="1 2">CGMCC 1.12125</strain>
    </source>
</reference>
<keyword evidence="2" id="KW-1185">Reference proteome</keyword>
<proteinExistence type="predicted"/>
<dbReference type="EMBL" id="JBHUDJ010000010">
    <property type="protein sequence ID" value="MFD1588282.1"/>
    <property type="molecule type" value="Genomic_DNA"/>
</dbReference>
<dbReference type="Proteomes" id="UP001597119">
    <property type="component" value="Unassembled WGS sequence"/>
</dbReference>
<dbReference type="RefSeq" id="WP_247382239.1">
    <property type="nucleotide sequence ID" value="NZ_JALLGV010000015.1"/>
</dbReference>
<organism evidence="1 2">
    <name type="scientific">Halorientalis brevis</name>
    <dbReference type="NCBI Taxonomy" id="1126241"/>
    <lineage>
        <taxon>Archaea</taxon>
        <taxon>Methanobacteriati</taxon>
        <taxon>Methanobacteriota</taxon>
        <taxon>Stenosarchaea group</taxon>
        <taxon>Halobacteria</taxon>
        <taxon>Halobacteriales</taxon>
        <taxon>Haloarculaceae</taxon>
        <taxon>Halorientalis</taxon>
    </lineage>
</organism>
<gene>
    <name evidence="1" type="primary">rdfA</name>
    <name evidence="1" type="ORF">ACFR9U_14970</name>
</gene>
<protein>
    <submittedName>
        <fullName evidence="1">Rod-determining factor RdfA</fullName>
    </submittedName>
</protein>